<feature type="domain" description="Sulfatase N-terminal" evidence="2">
    <location>
        <begin position="25"/>
        <end position="360"/>
    </location>
</feature>
<feature type="chain" id="PRO_5022688140" evidence="1">
    <location>
        <begin position="24"/>
        <end position="471"/>
    </location>
</feature>
<protein>
    <submittedName>
        <fullName evidence="3">Arylsulfatase</fullName>
        <ecNumber evidence="3">3.1.6.1</ecNumber>
    </submittedName>
</protein>
<dbReference type="EC" id="3.1.6.1" evidence="3"/>
<dbReference type="PANTHER" id="PTHR43751">
    <property type="entry name" value="SULFATASE"/>
    <property type="match status" value="1"/>
</dbReference>
<dbReference type="AlphaFoldDB" id="A0A5C5X1G3"/>
<keyword evidence="3" id="KW-0378">Hydrolase</keyword>
<keyword evidence="4" id="KW-1185">Reference proteome</keyword>
<dbReference type="InterPro" id="IPR000917">
    <property type="entry name" value="Sulfatase_N"/>
</dbReference>
<dbReference type="GO" id="GO:0004065">
    <property type="term" value="F:arylsulfatase activity"/>
    <property type="evidence" value="ECO:0007669"/>
    <property type="project" value="UniProtKB-EC"/>
</dbReference>
<dbReference type="RefSeq" id="WP_146506866.1">
    <property type="nucleotide sequence ID" value="NZ_SIHI01000001.1"/>
</dbReference>
<proteinExistence type="predicted"/>
<evidence type="ECO:0000313" key="4">
    <source>
        <dbReference type="Proteomes" id="UP000317243"/>
    </source>
</evidence>
<keyword evidence="1" id="KW-0732">Signal</keyword>
<name>A0A5C5X1G3_9PLAN</name>
<evidence type="ECO:0000313" key="3">
    <source>
        <dbReference type="EMBL" id="TWT56974.1"/>
    </source>
</evidence>
<feature type="signal peptide" evidence="1">
    <location>
        <begin position="1"/>
        <end position="23"/>
    </location>
</feature>
<accession>A0A5C5X1G3</accession>
<dbReference type="OrthoDB" id="9783154at2"/>
<evidence type="ECO:0000259" key="2">
    <source>
        <dbReference type="Pfam" id="PF00884"/>
    </source>
</evidence>
<reference evidence="3 4" key="1">
    <citation type="submission" date="2019-02" db="EMBL/GenBank/DDBJ databases">
        <title>Deep-cultivation of Planctomycetes and their phenomic and genomic characterization uncovers novel biology.</title>
        <authorList>
            <person name="Wiegand S."/>
            <person name="Jogler M."/>
            <person name="Boedeker C."/>
            <person name="Pinto D."/>
            <person name="Vollmers J."/>
            <person name="Rivas-Marin E."/>
            <person name="Kohn T."/>
            <person name="Peeters S.H."/>
            <person name="Heuer A."/>
            <person name="Rast P."/>
            <person name="Oberbeckmann S."/>
            <person name="Bunk B."/>
            <person name="Jeske O."/>
            <person name="Meyerdierks A."/>
            <person name="Storesund J.E."/>
            <person name="Kallscheuer N."/>
            <person name="Luecker S."/>
            <person name="Lage O.M."/>
            <person name="Pohl T."/>
            <person name="Merkel B.J."/>
            <person name="Hornburger P."/>
            <person name="Mueller R.-W."/>
            <person name="Bruemmer F."/>
            <person name="Labrenz M."/>
            <person name="Spormann A.M."/>
            <person name="Op Den Camp H."/>
            <person name="Overmann J."/>
            <person name="Amann R."/>
            <person name="Jetten M.S.M."/>
            <person name="Mascher T."/>
            <person name="Medema M.H."/>
            <person name="Devos D.P."/>
            <person name="Kaster A.-K."/>
            <person name="Ovreas L."/>
            <person name="Rohde M."/>
            <person name="Galperin M.Y."/>
            <person name="Jogler C."/>
        </authorList>
    </citation>
    <scope>NUCLEOTIDE SEQUENCE [LARGE SCALE GENOMIC DNA]</scope>
    <source>
        <strain evidence="3 4">KOR42</strain>
    </source>
</reference>
<dbReference type="EMBL" id="SIHI01000001">
    <property type="protein sequence ID" value="TWT56974.1"/>
    <property type="molecule type" value="Genomic_DNA"/>
</dbReference>
<dbReference type="Pfam" id="PF00884">
    <property type="entry name" value="Sulfatase"/>
    <property type="match status" value="1"/>
</dbReference>
<evidence type="ECO:0000256" key="1">
    <source>
        <dbReference type="SAM" id="SignalP"/>
    </source>
</evidence>
<dbReference type="Proteomes" id="UP000317243">
    <property type="component" value="Unassembled WGS sequence"/>
</dbReference>
<dbReference type="SUPFAM" id="SSF53649">
    <property type="entry name" value="Alkaline phosphatase-like"/>
    <property type="match status" value="1"/>
</dbReference>
<comment type="caution">
    <text evidence="3">The sequence shown here is derived from an EMBL/GenBank/DDBJ whole genome shotgun (WGS) entry which is preliminary data.</text>
</comment>
<dbReference type="Gene3D" id="3.40.720.10">
    <property type="entry name" value="Alkaline Phosphatase, subunit A"/>
    <property type="match status" value="1"/>
</dbReference>
<dbReference type="InterPro" id="IPR052701">
    <property type="entry name" value="GAG_Ulvan_Degrading_Sulfatases"/>
</dbReference>
<dbReference type="Gene3D" id="3.30.1120.10">
    <property type="match status" value="1"/>
</dbReference>
<sequence length="471" mass="52689" precursor="true">MKRLHIALCFTLLSIFLTQNAFAQPNIILILLDDAGYGDFSCYDPGFLKTPAIDQFRKEGMKFTQFYAGSTVCAPSRCVLLTGKHSGHARVRGNSEGALLPEDLTIAEVLQQAGYRTACIGKWGVGAGIPLDDPNRNGFDHFFGYVSMWHAHNFYPEFLVRDGEEIPLRNVVMEKYRGQDGRGVAVTRIDYAPEILSQAVVDYISASDDQPFFLYYALNVPHTNNEGGRDNPSPEKGMEVPDFGSYADQSWPGPEKGFAAMMQNIDRSVQSVLDQLKKSEIDDNTLVLISSDNGPHQEGGHIMEFFDSNSHLTGKKRDLYEGGIRVPLLVRWPNKIRPDTTTDHLSAFQDILPTVAEIAEVPVPNYVDGISFLPTLLGESDKQDEHDFLYWEFTEHQGKRALRKGPWKLVQRKVSTANPTSPELYNLDTDVSEQNNLAKDHPDLVKELTAIMDQSHTPSSNYPLFPDEASN</sequence>
<dbReference type="InterPro" id="IPR017850">
    <property type="entry name" value="Alkaline_phosphatase_core_sf"/>
</dbReference>
<dbReference type="CDD" id="cd16145">
    <property type="entry name" value="ARS_like"/>
    <property type="match status" value="1"/>
</dbReference>
<dbReference type="PANTHER" id="PTHR43751:SF3">
    <property type="entry name" value="SULFATASE N-TERMINAL DOMAIN-CONTAINING PROTEIN"/>
    <property type="match status" value="1"/>
</dbReference>
<gene>
    <name evidence="3" type="primary">atsA_6</name>
    <name evidence="3" type="ORF">KOR42_03300</name>
</gene>
<organism evidence="3 4">
    <name type="scientific">Thalassoglobus neptunius</name>
    <dbReference type="NCBI Taxonomy" id="1938619"/>
    <lineage>
        <taxon>Bacteria</taxon>
        <taxon>Pseudomonadati</taxon>
        <taxon>Planctomycetota</taxon>
        <taxon>Planctomycetia</taxon>
        <taxon>Planctomycetales</taxon>
        <taxon>Planctomycetaceae</taxon>
        <taxon>Thalassoglobus</taxon>
    </lineage>
</organism>